<comment type="cofactor">
    <cofactor evidence="2 17 20">
        <name>Mg(2+)</name>
        <dbReference type="ChEBI" id="CHEBI:18420"/>
    </cofactor>
</comment>
<evidence type="ECO:0000256" key="14">
    <source>
        <dbReference type="ARBA" id="ARBA00022777"/>
    </source>
</evidence>
<dbReference type="AlphaFoldDB" id="A0A9E2NVK1"/>
<evidence type="ECO:0000313" key="24">
    <source>
        <dbReference type="EMBL" id="MBU3830403.1"/>
    </source>
</evidence>
<gene>
    <name evidence="24" type="primary">ptsP</name>
    <name evidence="24" type="ORF">H9843_05875</name>
</gene>
<feature type="binding site" evidence="19">
    <location>
        <position position="467"/>
    </location>
    <ligand>
        <name>phosphoenolpyruvate</name>
        <dbReference type="ChEBI" id="CHEBI:58702"/>
    </ligand>
</feature>
<name>A0A9E2NVK1_9LACO</name>
<dbReference type="InterPro" id="IPR050499">
    <property type="entry name" value="PEP-utilizing_PTS_enzyme"/>
</dbReference>
<organism evidence="24 25">
    <name type="scientific">Candidatus Limosilactobacillus merdavium</name>
    <dbReference type="NCBI Taxonomy" id="2838651"/>
    <lineage>
        <taxon>Bacteria</taxon>
        <taxon>Bacillati</taxon>
        <taxon>Bacillota</taxon>
        <taxon>Bacilli</taxon>
        <taxon>Lactobacillales</taxon>
        <taxon>Lactobacillaceae</taxon>
        <taxon>Limosilactobacillus</taxon>
    </lineage>
</organism>
<dbReference type="Gene3D" id="3.20.20.60">
    <property type="entry name" value="Phosphoenolpyruvate-binding domains"/>
    <property type="match status" value="1"/>
</dbReference>
<dbReference type="EMBL" id="JAHLFK010000061">
    <property type="protein sequence ID" value="MBU3830403.1"/>
    <property type="molecule type" value="Genomic_DNA"/>
</dbReference>
<evidence type="ECO:0000256" key="11">
    <source>
        <dbReference type="ARBA" id="ARBA00022679"/>
    </source>
</evidence>
<keyword evidence="14 17" id="KW-0418">Kinase</keyword>
<evidence type="ECO:0000256" key="6">
    <source>
        <dbReference type="ARBA" id="ARBA00012232"/>
    </source>
</evidence>
<feature type="active site" description="Tele-phosphohistidine intermediate" evidence="18">
    <location>
        <position position="191"/>
    </location>
</feature>
<dbReference type="GO" id="GO:0005737">
    <property type="term" value="C:cytoplasm"/>
    <property type="evidence" value="ECO:0007669"/>
    <property type="project" value="UniProtKB-SubCell"/>
</dbReference>
<dbReference type="Gene3D" id="3.50.30.10">
    <property type="entry name" value="Phosphohistidine domain"/>
    <property type="match status" value="1"/>
</dbReference>
<dbReference type="SUPFAM" id="SSF51621">
    <property type="entry name" value="Phosphoenolpyruvate/pyruvate domain"/>
    <property type="match status" value="1"/>
</dbReference>
<evidence type="ECO:0000313" key="25">
    <source>
        <dbReference type="Proteomes" id="UP000824180"/>
    </source>
</evidence>
<keyword evidence="9 17" id="KW-0963">Cytoplasm</keyword>
<comment type="similarity">
    <text evidence="5 17">Belongs to the PEP-utilizing enzyme family.</text>
</comment>
<dbReference type="InterPro" id="IPR008279">
    <property type="entry name" value="PEP-util_enz_mobile_dom"/>
</dbReference>
<evidence type="ECO:0000259" key="21">
    <source>
        <dbReference type="Pfam" id="PF00391"/>
    </source>
</evidence>
<evidence type="ECO:0000256" key="17">
    <source>
        <dbReference type="PIRNR" id="PIRNR000732"/>
    </source>
</evidence>
<feature type="binding site" evidence="19">
    <location>
        <position position="334"/>
    </location>
    <ligand>
        <name>phosphoenolpyruvate</name>
        <dbReference type="ChEBI" id="CHEBI:58702"/>
    </ligand>
</feature>
<dbReference type="GO" id="GO:0016301">
    <property type="term" value="F:kinase activity"/>
    <property type="evidence" value="ECO:0007669"/>
    <property type="project" value="UniProtKB-KW"/>
</dbReference>
<dbReference type="Proteomes" id="UP000824180">
    <property type="component" value="Unassembled WGS sequence"/>
</dbReference>
<dbReference type="Gene3D" id="1.10.274.10">
    <property type="entry name" value="PtsI, HPr-binding domain"/>
    <property type="match status" value="1"/>
</dbReference>
<keyword evidence="10 17" id="KW-0762">Sugar transport</keyword>
<feature type="binding site" evidence="19">
    <location>
        <position position="298"/>
    </location>
    <ligand>
        <name>phosphoenolpyruvate</name>
        <dbReference type="ChEBI" id="CHEBI:58702"/>
    </ligand>
</feature>
<dbReference type="InterPro" id="IPR008731">
    <property type="entry name" value="PTS_EIN"/>
</dbReference>
<reference evidence="24" key="2">
    <citation type="submission" date="2021-04" db="EMBL/GenBank/DDBJ databases">
        <authorList>
            <person name="Gilroy R."/>
        </authorList>
    </citation>
    <scope>NUCLEOTIDE SEQUENCE</scope>
    <source>
        <strain evidence="24">876</strain>
    </source>
</reference>
<comment type="caution">
    <text evidence="24">The sequence shown here is derived from an EMBL/GenBank/DDBJ whole genome shotgun (WGS) entry which is preliminary data.</text>
</comment>
<keyword evidence="11 17" id="KW-0808">Transferase</keyword>
<evidence type="ECO:0000256" key="13">
    <source>
        <dbReference type="ARBA" id="ARBA00022723"/>
    </source>
</evidence>
<sequence>MTLKMKGTAASNGIGIAPAYIIDKPDLKFEKRRISDPHSEIQRFKNALIAISDDLRRLKKAAADKLSKDELAIFDVHIEILDDPEMFNQVVTRIRSQRINAETAFEEVITRVIHEFEAMTGNKYMQERATDFASIRDQVLAKLEGKQLPNLQTLDHPVIVVAHMIGPSDTSQMNAKYVKGIVTEVGGRTSHAAIMARSLQIPAIVGCKKVAHQVKNGEQIIVDGFSGTTIVEPTPQQIKHYQKVASQYAAEKLQWAKLVESPSVTRDGTKLTISANIGSSNDIPAAVSNGADEIGLFRTEFLYMKSEHLPTEEEQFAAYRDAVEALGDKTLVVRTLDIGGDKPLTFMPLPHELNPFLGYRAIRISLDRPAMFRTQLRALIRASQYSQINIMFPMITTLEELRAAKKIFFEEREKLQQDNPKIGKNIKLGIMIEVPLAALYAERLAKEVDFFSIGTNDLIQYCFAADRGNASVSYLYQPLNPPFLRLIHHIIESGHKHNTTVAMCGEMAGDRLALPLLMGMGLDEYSMSATSILRTRSMMRKLDINECQKLYQEAVTKCETAGQVRELVEQWLTNNK</sequence>
<evidence type="ECO:0000256" key="5">
    <source>
        <dbReference type="ARBA" id="ARBA00007837"/>
    </source>
</evidence>
<evidence type="ECO:0000256" key="15">
    <source>
        <dbReference type="ARBA" id="ARBA00022842"/>
    </source>
</evidence>
<evidence type="ECO:0000256" key="3">
    <source>
        <dbReference type="ARBA" id="ARBA00002728"/>
    </source>
</evidence>
<dbReference type="PRINTS" id="PR01736">
    <property type="entry name" value="PHPHTRNFRASE"/>
</dbReference>
<feature type="domain" description="Phosphotransferase system enzyme I N-terminal" evidence="23">
    <location>
        <begin position="6"/>
        <end position="128"/>
    </location>
</feature>
<evidence type="ECO:0000256" key="10">
    <source>
        <dbReference type="ARBA" id="ARBA00022597"/>
    </source>
</evidence>
<comment type="subcellular location">
    <subcellularLocation>
        <location evidence="4 17">Cytoplasm</location>
    </subcellularLocation>
</comment>
<dbReference type="GO" id="GO:0009401">
    <property type="term" value="P:phosphoenolpyruvate-dependent sugar phosphotransferase system"/>
    <property type="evidence" value="ECO:0007669"/>
    <property type="project" value="UniProtKB-KW"/>
</dbReference>
<dbReference type="SUPFAM" id="SSF47831">
    <property type="entry name" value="Enzyme I of the PEP:sugar phosphotransferase system HPr-binding (sub)domain"/>
    <property type="match status" value="1"/>
</dbReference>
<keyword evidence="15 17" id="KW-0460">Magnesium</keyword>
<dbReference type="InterPro" id="IPR036618">
    <property type="entry name" value="PtsI_HPr-bd_sf"/>
</dbReference>
<feature type="binding site" evidence="20">
    <location>
        <position position="457"/>
    </location>
    <ligand>
        <name>Mg(2+)</name>
        <dbReference type="ChEBI" id="CHEBI:18420"/>
    </ligand>
</feature>
<comment type="function">
    <text evidence="3 17">General (non sugar-specific) component of the phosphoenolpyruvate-dependent sugar phosphotransferase system (sugar PTS). This major carbohydrate active-transport system catalyzes the phosphorylation of incoming sugar substrates concomitantly with their translocation across the cell membrane. Enzyme I transfers the phosphoryl group from phosphoenolpyruvate (PEP) to the phosphoryl carrier protein (HPr).</text>
</comment>
<dbReference type="InterPro" id="IPR024692">
    <property type="entry name" value="PTS_EI"/>
</dbReference>
<feature type="binding site" evidence="19">
    <location>
        <begin position="456"/>
        <end position="457"/>
    </location>
    <ligand>
        <name>phosphoenolpyruvate</name>
        <dbReference type="ChEBI" id="CHEBI:58702"/>
    </ligand>
</feature>
<dbReference type="SUPFAM" id="SSF52009">
    <property type="entry name" value="Phosphohistidine domain"/>
    <property type="match status" value="1"/>
</dbReference>
<keyword evidence="13 17" id="KW-0479">Metal-binding</keyword>
<evidence type="ECO:0000256" key="20">
    <source>
        <dbReference type="PIRSR" id="PIRSR000732-3"/>
    </source>
</evidence>
<dbReference type="PIRSF" id="PIRSF000732">
    <property type="entry name" value="PTS_enzyme_I"/>
    <property type="match status" value="1"/>
</dbReference>
<reference evidence="24" key="1">
    <citation type="journal article" date="2021" name="PeerJ">
        <title>Extensive microbial diversity within the chicken gut microbiome revealed by metagenomics and culture.</title>
        <authorList>
            <person name="Gilroy R."/>
            <person name="Ravi A."/>
            <person name="Getino M."/>
            <person name="Pursley I."/>
            <person name="Horton D.L."/>
            <person name="Alikhan N.F."/>
            <person name="Baker D."/>
            <person name="Gharbi K."/>
            <person name="Hall N."/>
            <person name="Watson M."/>
            <person name="Adriaenssens E.M."/>
            <person name="Foster-Nyarko E."/>
            <person name="Jarju S."/>
            <person name="Secka A."/>
            <person name="Antonio M."/>
            <person name="Oren A."/>
            <person name="Chaudhuri R.R."/>
            <person name="La Ragione R."/>
            <person name="Hildebrand F."/>
            <person name="Pallen M.J."/>
        </authorList>
    </citation>
    <scope>NUCLEOTIDE SEQUENCE</scope>
    <source>
        <strain evidence="24">876</strain>
    </source>
</reference>
<evidence type="ECO:0000256" key="2">
    <source>
        <dbReference type="ARBA" id="ARBA00001946"/>
    </source>
</evidence>
<dbReference type="Pfam" id="PF05524">
    <property type="entry name" value="PEP-utilisers_N"/>
    <property type="match status" value="1"/>
</dbReference>
<evidence type="ECO:0000256" key="9">
    <source>
        <dbReference type="ARBA" id="ARBA00022490"/>
    </source>
</evidence>
<accession>A0A9E2NVK1</accession>
<keyword evidence="12 17" id="KW-0598">Phosphotransferase system</keyword>
<dbReference type="InterPro" id="IPR015813">
    <property type="entry name" value="Pyrv/PenolPyrv_kinase-like_dom"/>
</dbReference>
<feature type="domain" description="PEP-utilising enzyme mobile" evidence="21">
    <location>
        <begin position="155"/>
        <end position="227"/>
    </location>
</feature>
<evidence type="ECO:0000256" key="8">
    <source>
        <dbReference type="ARBA" id="ARBA00022448"/>
    </source>
</evidence>
<evidence type="ECO:0000256" key="4">
    <source>
        <dbReference type="ARBA" id="ARBA00004496"/>
    </source>
</evidence>
<dbReference type="EC" id="2.7.3.9" evidence="6 17"/>
<dbReference type="InterPro" id="IPR040442">
    <property type="entry name" value="Pyrv_kinase-like_dom_sf"/>
</dbReference>
<evidence type="ECO:0000259" key="23">
    <source>
        <dbReference type="Pfam" id="PF05524"/>
    </source>
</evidence>
<dbReference type="PROSITE" id="PS00370">
    <property type="entry name" value="PEP_ENZYMES_PHOS_SITE"/>
    <property type="match status" value="1"/>
</dbReference>
<feature type="domain" description="PEP-utilising enzyme C-terminal" evidence="22">
    <location>
        <begin position="254"/>
        <end position="543"/>
    </location>
</feature>
<dbReference type="PANTHER" id="PTHR46244:SF3">
    <property type="entry name" value="PHOSPHOENOLPYRUVATE-PROTEIN PHOSPHOTRANSFERASE"/>
    <property type="match status" value="1"/>
</dbReference>
<protein>
    <recommendedName>
        <fullName evidence="7 17">Phosphoenolpyruvate-protein phosphotransferase</fullName>
        <ecNumber evidence="6 17">2.7.3.9</ecNumber>
    </recommendedName>
    <alternativeName>
        <fullName evidence="16 17">Phosphotransferase system, enzyme I</fullName>
    </alternativeName>
</protein>
<dbReference type="GO" id="GO:0008965">
    <property type="term" value="F:phosphoenolpyruvate-protein phosphotransferase activity"/>
    <property type="evidence" value="ECO:0007669"/>
    <property type="project" value="UniProtKB-EC"/>
</dbReference>
<dbReference type="GO" id="GO:0046872">
    <property type="term" value="F:metal ion binding"/>
    <property type="evidence" value="ECO:0007669"/>
    <property type="project" value="UniProtKB-KW"/>
</dbReference>
<dbReference type="InterPro" id="IPR036637">
    <property type="entry name" value="Phosphohistidine_dom_sf"/>
</dbReference>
<evidence type="ECO:0000256" key="7">
    <source>
        <dbReference type="ARBA" id="ARBA00016544"/>
    </source>
</evidence>
<evidence type="ECO:0000256" key="16">
    <source>
        <dbReference type="ARBA" id="ARBA00033235"/>
    </source>
</evidence>
<dbReference type="Pfam" id="PF00391">
    <property type="entry name" value="PEP-utilizers"/>
    <property type="match status" value="1"/>
</dbReference>
<evidence type="ECO:0000256" key="18">
    <source>
        <dbReference type="PIRSR" id="PIRSR000732-1"/>
    </source>
</evidence>
<keyword evidence="8 17" id="KW-0813">Transport</keyword>
<comment type="catalytic activity">
    <reaction evidence="1 17">
        <text>L-histidyl-[protein] + phosphoenolpyruvate = N(pros)-phospho-L-histidyl-[protein] + pyruvate</text>
        <dbReference type="Rhea" id="RHEA:23880"/>
        <dbReference type="Rhea" id="RHEA-COMP:9745"/>
        <dbReference type="Rhea" id="RHEA-COMP:9746"/>
        <dbReference type="ChEBI" id="CHEBI:15361"/>
        <dbReference type="ChEBI" id="CHEBI:29979"/>
        <dbReference type="ChEBI" id="CHEBI:58702"/>
        <dbReference type="ChEBI" id="CHEBI:64837"/>
        <dbReference type="EC" id="2.7.3.9"/>
    </reaction>
</comment>
<feature type="active site" description="Proton donor" evidence="18">
    <location>
        <position position="504"/>
    </location>
</feature>
<evidence type="ECO:0000256" key="19">
    <source>
        <dbReference type="PIRSR" id="PIRSR000732-2"/>
    </source>
</evidence>
<dbReference type="InterPro" id="IPR000121">
    <property type="entry name" value="PEP_util_C"/>
</dbReference>
<dbReference type="NCBIfam" id="TIGR01417">
    <property type="entry name" value="PTS_I_fam"/>
    <property type="match status" value="1"/>
</dbReference>
<evidence type="ECO:0000256" key="1">
    <source>
        <dbReference type="ARBA" id="ARBA00000683"/>
    </source>
</evidence>
<dbReference type="PANTHER" id="PTHR46244">
    <property type="entry name" value="PHOSPHOENOLPYRUVATE-PROTEIN PHOSPHOTRANSFERASE"/>
    <property type="match status" value="1"/>
</dbReference>
<feature type="binding site" evidence="20">
    <location>
        <position position="433"/>
    </location>
    <ligand>
        <name>Mg(2+)</name>
        <dbReference type="ChEBI" id="CHEBI:18420"/>
    </ligand>
</feature>
<proteinExistence type="inferred from homology"/>
<dbReference type="InterPro" id="IPR006318">
    <property type="entry name" value="PTS_EI-like"/>
</dbReference>
<dbReference type="InterPro" id="IPR018274">
    <property type="entry name" value="PEP_util_AS"/>
</dbReference>
<evidence type="ECO:0000256" key="12">
    <source>
        <dbReference type="ARBA" id="ARBA00022683"/>
    </source>
</evidence>
<evidence type="ECO:0000259" key="22">
    <source>
        <dbReference type="Pfam" id="PF02896"/>
    </source>
</evidence>
<dbReference type="Pfam" id="PF02896">
    <property type="entry name" value="PEP-utilizers_C"/>
    <property type="match status" value="1"/>
</dbReference>